<dbReference type="Proteomes" id="UP000244929">
    <property type="component" value="Chromosome"/>
</dbReference>
<dbReference type="GO" id="GO:0009166">
    <property type="term" value="P:nucleotide catabolic process"/>
    <property type="evidence" value="ECO:0007669"/>
    <property type="project" value="InterPro"/>
</dbReference>
<reference evidence="3 4" key="1">
    <citation type="submission" date="2018-04" db="EMBL/GenBank/DDBJ databases">
        <title>Genome sequencing of Flavobacterium sp. HYN0059.</title>
        <authorList>
            <person name="Yi H."/>
            <person name="Baek C."/>
        </authorList>
    </citation>
    <scope>NUCLEOTIDE SEQUENCE [LARGE SCALE GENOMIC DNA]</scope>
    <source>
        <strain evidence="3 4">HYN0059</strain>
    </source>
</reference>
<organism evidence="3 4">
    <name type="scientific">Flavobacterium album</name>
    <dbReference type="NCBI Taxonomy" id="2175091"/>
    <lineage>
        <taxon>Bacteria</taxon>
        <taxon>Pseudomonadati</taxon>
        <taxon>Bacteroidota</taxon>
        <taxon>Flavobacteriia</taxon>
        <taxon>Flavobacteriales</taxon>
        <taxon>Flavobacteriaceae</taxon>
        <taxon>Flavobacterium</taxon>
    </lineage>
</organism>
<dbReference type="GO" id="GO:0016787">
    <property type="term" value="F:hydrolase activity"/>
    <property type="evidence" value="ECO:0007669"/>
    <property type="project" value="InterPro"/>
</dbReference>
<accession>A0A2S1QZ24</accession>
<dbReference type="PROSITE" id="PS51257">
    <property type="entry name" value="PROKAR_LIPOPROTEIN"/>
    <property type="match status" value="1"/>
</dbReference>
<dbReference type="RefSeq" id="WP_108778326.1">
    <property type="nucleotide sequence ID" value="NZ_CP029186.1"/>
</dbReference>
<evidence type="ECO:0000313" key="4">
    <source>
        <dbReference type="Proteomes" id="UP000244929"/>
    </source>
</evidence>
<dbReference type="PANTHER" id="PTHR11575:SF24">
    <property type="entry name" value="5'-NUCLEOTIDASE"/>
    <property type="match status" value="1"/>
</dbReference>
<name>A0A2S1QZ24_9FLAO</name>
<dbReference type="GO" id="GO:0030288">
    <property type="term" value="C:outer membrane-bounded periplasmic space"/>
    <property type="evidence" value="ECO:0007669"/>
    <property type="project" value="TreeGrafter"/>
</dbReference>
<dbReference type="PANTHER" id="PTHR11575">
    <property type="entry name" value="5'-NUCLEOTIDASE-RELATED"/>
    <property type="match status" value="1"/>
</dbReference>
<keyword evidence="1" id="KW-0732">Signal</keyword>
<dbReference type="InterPro" id="IPR036907">
    <property type="entry name" value="5'-Nucleotdase_C_sf"/>
</dbReference>
<feature type="domain" description="5'-Nucleotidase C-terminal" evidence="2">
    <location>
        <begin position="87"/>
        <end position="225"/>
    </location>
</feature>
<dbReference type="Pfam" id="PF02872">
    <property type="entry name" value="5_nucleotid_C"/>
    <property type="match status" value="1"/>
</dbReference>
<keyword evidence="4" id="KW-1185">Reference proteome</keyword>
<dbReference type="OrthoDB" id="4762412at2"/>
<dbReference type="EMBL" id="CP029186">
    <property type="protein sequence ID" value="AWH85624.1"/>
    <property type="molecule type" value="Genomic_DNA"/>
</dbReference>
<dbReference type="AlphaFoldDB" id="A0A2S1QZ24"/>
<protein>
    <recommendedName>
        <fullName evidence="2">5'-Nucleotidase C-terminal domain-containing protein</fullName>
    </recommendedName>
</protein>
<dbReference type="InterPro" id="IPR008334">
    <property type="entry name" value="5'-Nucleotdase_C"/>
</dbReference>
<dbReference type="SUPFAM" id="SSF55816">
    <property type="entry name" value="5'-nucleotidase (syn. UDP-sugar hydrolase), C-terminal domain"/>
    <property type="match status" value="1"/>
</dbReference>
<dbReference type="KEGG" id="falb:HYN59_11130"/>
<sequence>MIIFKKYSTPVRRFILLAAMAGLFACGSTGLHNTKIEGKKIPVTKEYADTQEIEAFIKPYRDHINKDLDSVLAYAPETLDKSKSIEGWQTAIGNLMADVTLQAADKVLYAREKRHVDICLLNHGGIRSIIPKGNVTTRTAFDIMPFENSMVVIALKGEQVREIADYIVREKKPHPLAGMEIHLDKTATMVKDITVQGKTLDISKVYNVATSDYLSNGGDNMAFFKRGVATYDLDYKLRNVFIDYFKATDTIYASKSLRVITEKQ</sequence>
<gene>
    <name evidence="3" type="ORF">HYN59_11130</name>
</gene>
<evidence type="ECO:0000313" key="3">
    <source>
        <dbReference type="EMBL" id="AWH85624.1"/>
    </source>
</evidence>
<proteinExistence type="predicted"/>
<feature type="chain" id="PRO_5015436333" description="5'-Nucleotidase C-terminal domain-containing protein" evidence="1">
    <location>
        <begin position="22"/>
        <end position="264"/>
    </location>
</feature>
<feature type="signal peptide" evidence="1">
    <location>
        <begin position="1"/>
        <end position="21"/>
    </location>
</feature>
<dbReference type="PRINTS" id="PR01607">
    <property type="entry name" value="APYRASEFAMLY"/>
</dbReference>
<dbReference type="InterPro" id="IPR006179">
    <property type="entry name" value="5_nucleotidase/apyrase"/>
</dbReference>
<evidence type="ECO:0000259" key="2">
    <source>
        <dbReference type="Pfam" id="PF02872"/>
    </source>
</evidence>
<dbReference type="Gene3D" id="3.90.780.10">
    <property type="entry name" value="5'-Nucleotidase, C-terminal domain"/>
    <property type="match status" value="1"/>
</dbReference>
<evidence type="ECO:0000256" key="1">
    <source>
        <dbReference type="SAM" id="SignalP"/>
    </source>
</evidence>